<dbReference type="CDD" id="cd11344">
    <property type="entry name" value="AmyAc_GlgE_like"/>
    <property type="match status" value="1"/>
</dbReference>
<evidence type="ECO:0000256" key="4">
    <source>
        <dbReference type="ARBA" id="ARBA00023277"/>
    </source>
</evidence>
<comment type="caution">
    <text evidence="8">The sequence shown here is derived from an EMBL/GenBank/DDBJ whole genome shotgun (WGS) entry which is preliminary data.</text>
</comment>
<accession>A0A8J3B2S9</accession>
<dbReference type="SMART" id="SM00642">
    <property type="entry name" value="Aamy"/>
    <property type="match status" value="1"/>
</dbReference>
<evidence type="ECO:0000313" key="8">
    <source>
        <dbReference type="EMBL" id="GGI55587.1"/>
    </source>
</evidence>
<evidence type="ECO:0000256" key="6">
    <source>
        <dbReference type="HAMAP-Rule" id="MF_02124"/>
    </source>
</evidence>
<dbReference type="InterPro" id="IPR006047">
    <property type="entry name" value="GH13_cat_dom"/>
</dbReference>
<keyword evidence="4 6" id="KW-0119">Carbohydrate metabolism</keyword>
<keyword evidence="2 6" id="KW-0328">Glycosyltransferase</keyword>
<organism evidence="8 9">
    <name type="scientific">Oxalicibacterium solurbis</name>
    <dbReference type="NCBI Taxonomy" id="69280"/>
    <lineage>
        <taxon>Bacteria</taxon>
        <taxon>Pseudomonadati</taxon>
        <taxon>Pseudomonadota</taxon>
        <taxon>Betaproteobacteria</taxon>
        <taxon>Burkholderiales</taxon>
        <taxon>Oxalobacteraceae</taxon>
        <taxon>Oxalicibacterium</taxon>
    </lineage>
</organism>
<dbReference type="Gene3D" id="1.20.58.80">
    <property type="entry name" value="Phosphotransferase system, lactose/cellobiose-type IIA subunit"/>
    <property type="match status" value="1"/>
</dbReference>
<dbReference type="Proteomes" id="UP000627205">
    <property type="component" value="Unassembled WGS sequence"/>
</dbReference>
<feature type="active site" description="Proton donor" evidence="6">
    <location>
        <position position="851"/>
    </location>
</feature>
<dbReference type="EMBL" id="BMDP01000004">
    <property type="protein sequence ID" value="GGI55587.1"/>
    <property type="molecule type" value="Genomic_DNA"/>
</dbReference>
<reference evidence="8" key="1">
    <citation type="journal article" date="2014" name="Int. J. Syst. Evol. Microbiol.">
        <title>Complete genome sequence of Corynebacterium casei LMG S-19264T (=DSM 44701T), isolated from a smear-ripened cheese.</title>
        <authorList>
            <consortium name="US DOE Joint Genome Institute (JGI-PGF)"/>
            <person name="Walter F."/>
            <person name="Albersmeier A."/>
            <person name="Kalinowski J."/>
            <person name="Ruckert C."/>
        </authorList>
    </citation>
    <scope>NUCLEOTIDE SEQUENCE</scope>
    <source>
        <strain evidence="8">CCM 7664</strain>
    </source>
</reference>
<evidence type="ECO:0000313" key="9">
    <source>
        <dbReference type="Proteomes" id="UP000627205"/>
    </source>
</evidence>
<gene>
    <name evidence="6 8" type="primary">glgE</name>
    <name evidence="8" type="ORF">GCM10011430_27610</name>
</gene>
<feature type="binding site" evidence="6">
    <location>
        <position position="823"/>
    </location>
    <ligand>
        <name>alpha-maltose 1-phosphate</name>
        <dbReference type="ChEBI" id="CHEBI:63576"/>
    </ligand>
</feature>
<proteinExistence type="inferred from homology"/>
<comment type="catalytic activity">
    <reaction evidence="5 6">
        <text>alpha-maltose 1-phosphate + [(1-&gt;4)-alpha-D-glucosyl](n) = [(1-&gt;4)-alpha-D-glucosyl](n+2) + phosphate</text>
        <dbReference type="Rhea" id="RHEA:42692"/>
        <dbReference type="Rhea" id="RHEA-COMP:9584"/>
        <dbReference type="Rhea" id="RHEA-COMP:10183"/>
        <dbReference type="ChEBI" id="CHEBI:15444"/>
        <dbReference type="ChEBI" id="CHEBI:43474"/>
        <dbReference type="ChEBI" id="CHEBI:63576"/>
        <dbReference type="EC" id="2.4.99.16"/>
    </reaction>
</comment>
<comment type="similarity">
    <text evidence="6">Belongs to the glycosyl hydrolase 13 family. GlgE subfamily.</text>
</comment>
<dbReference type="Pfam" id="PF21702">
    <property type="entry name" value="GLGE_C"/>
    <property type="match status" value="1"/>
</dbReference>
<dbReference type="GO" id="GO:0004553">
    <property type="term" value="F:hydrolase activity, hydrolyzing O-glycosyl compounds"/>
    <property type="evidence" value="ECO:0007669"/>
    <property type="project" value="InterPro"/>
</dbReference>
<protein>
    <recommendedName>
        <fullName evidence="6">Alpha-1,4-glucan:maltose-1-phosphate maltosyltransferase</fullName>
        <shortName evidence="6">GMPMT</shortName>
        <ecNumber evidence="6">2.4.99.16</ecNumber>
    </recommendedName>
    <alternativeName>
        <fullName evidence="6">(1-&gt;4)-alpha-D-glucan:maltose-1-phosphate alpha-D-maltosyltransferase</fullName>
    </alternativeName>
</protein>
<feature type="site" description="Transition state stabilizer" evidence="6">
    <location>
        <position position="914"/>
    </location>
</feature>
<evidence type="ECO:0000256" key="5">
    <source>
        <dbReference type="ARBA" id="ARBA00048735"/>
    </source>
</evidence>
<dbReference type="InterPro" id="IPR021828">
    <property type="entry name" value="GlgE_dom_N/S"/>
</dbReference>
<dbReference type="Gene3D" id="3.20.20.80">
    <property type="entry name" value="Glycosidases"/>
    <property type="match status" value="2"/>
</dbReference>
<evidence type="ECO:0000256" key="2">
    <source>
        <dbReference type="ARBA" id="ARBA00022676"/>
    </source>
</evidence>
<dbReference type="Pfam" id="PF11896">
    <property type="entry name" value="GlgE_dom_N_S"/>
    <property type="match status" value="1"/>
</dbReference>
<dbReference type="PANTHER" id="PTHR47786:SF2">
    <property type="entry name" value="GLYCOSYL HYDROLASE FAMILY 13 CATALYTIC DOMAIN-CONTAINING PROTEIN"/>
    <property type="match status" value="1"/>
</dbReference>
<reference evidence="8" key="2">
    <citation type="submission" date="2020-09" db="EMBL/GenBank/DDBJ databases">
        <authorList>
            <person name="Sun Q."/>
            <person name="Sedlacek I."/>
        </authorList>
    </citation>
    <scope>NUCLEOTIDE SEQUENCE</scope>
    <source>
        <strain evidence="8">CCM 7664</strain>
    </source>
</reference>
<dbReference type="HAMAP" id="MF_02124">
    <property type="entry name" value="GlgE"/>
    <property type="match status" value="1"/>
</dbReference>
<dbReference type="Gene3D" id="2.60.40.1180">
    <property type="entry name" value="Golgi alpha-mannosidase II"/>
    <property type="match status" value="1"/>
</dbReference>
<evidence type="ECO:0000259" key="7">
    <source>
        <dbReference type="SMART" id="SM00642"/>
    </source>
</evidence>
<sequence length="1105" mass="123761">MESQAVPGLRPPRLHCIAAEDIVRTDDWQPLLARVAAMEFDSILLAGHALTSFAGEHDGDSALARFARACRAAGLRVLLDLELDRFPVTHHCYTHHEENFFLPEHDTHTLPDPRFSAATHDDRHAQLRMDAAGTQLATQIWQTQLTQWLAAGVGGFRCLGMARMTPSLWQTLIAHARSTVGGAAFLAWTPGCTPEQLTTIAGCGFDAVFSSDAWWDYRASWFAEENRRLSAVAPVIAVPEDPAGGRLIHRLHLDDTEAARCACLRALQVAALAGDGILLTEGFAFGADAALGELHQDARWHEQPLFDLTQDIAAVNRHLHRHADNPRQPLQQLSAPHADIAFLLRQIEPFASSAAELAIVNADAHQQRQISAALLRERLSGWALPLQQMQHGPTLAPSEVQVHELQPAQPVVLPAGGKTATLRAALRAAKAPRIAIENIAPVVDHGRFVAKRIAGDPVAVAADIFGDGHDKLAAAVLWRAADDEAWQEAPMLPIGNDRWRAILPLQRIGRHLFAVIAWRDDFATFRDELEKKLKAGLDVTLEIREGCQLIEKTASQQPATNLHANKYENKHADTLKKLLKQLPAKKKLDNADEALALLLSAETAQLMQSADLRAFCTRSDEYRIDAERREAAFANWYELFPRSQSGDPLRHGTFDDVIRRLPAVRDMGFDTLYFPPIHPIGSKNKKGKNNSLTPAPDDPGSPYAIGSELGGHDAIHPQLGTLQDFRRLLVAAAEHGMEVALDFAIQCSPDHPWLKEHPGWFAWRPDGSIRYAENPPKKYEDIVNVDFYAENEDDPAIPDLWLALRDVVLLWVREGVRVFRVDNPHTKPLPFWEWMIDDVRARAPDVIFLSEAFTRPKPMYRLAKVGFSQSYTYFTWRHGKQEFIDYLTELTADSQCGGGPRDFFRPHFFVNTPDINPVFLQRSGRPGFLIRAALATTLSGLWGMYSGFELCEAQAVTGKEEYLDSEKYEIRAWDWSRPGNIVREIAMLNRIRRANPALHTHLGVRFHYASDDAILYFAKFTRDPQDGNDERFGDNALLVAINLDPFHAHDAAIDVPLWRFGLPDDSSVHVEELTSDAHFVWHGRQQQIRLDPQQQPFAIWRLRPG</sequence>
<name>A0A8J3B2S9_9BURK</name>
<feature type="binding site" evidence="6">
    <location>
        <position position="781"/>
    </location>
    <ligand>
        <name>alpha-maltose 1-phosphate</name>
        <dbReference type="ChEBI" id="CHEBI:63576"/>
    </ligand>
</feature>
<feature type="active site" description="Nucleophile" evidence="6">
    <location>
        <position position="822"/>
    </location>
</feature>
<evidence type="ECO:0000256" key="1">
    <source>
        <dbReference type="ARBA" id="ARBA00011738"/>
    </source>
</evidence>
<evidence type="ECO:0000256" key="3">
    <source>
        <dbReference type="ARBA" id="ARBA00022679"/>
    </source>
</evidence>
<keyword evidence="3 6" id="KW-0808">Transferase</keyword>
<dbReference type="SUPFAM" id="SSF51445">
    <property type="entry name" value="(Trans)glycosidases"/>
    <property type="match status" value="2"/>
</dbReference>
<dbReference type="EC" id="2.4.99.16" evidence="6"/>
<keyword evidence="9" id="KW-1185">Reference proteome</keyword>
<feature type="domain" description="Glycosyl hydrolase family 13 catalytic" evidence="7">
    <location>
        <begin position="638"/>
        <end position="1047"/>
    </location>
</feature>
<feature type="binding site" evidence="6">
    <location>
        <begin position="967"/>
        <end position="968"/>
    </location>
    <ligand>
        <name>alpha-maltose 1-phosphate</name>
        <dbReference type="ChEBI" id="CHEBI:63576"/>
    </ligand>
</feature>
<dbReference type="InterPro" id="IPR017853">
    <property type="entry name" value="GH"/>
</dbReference>
<dbReference type="InterPro" id="IPR013783">
    <property type="entry name" value="Ig-like_fold"/>
</dbReference>
<feature type="binding site" evidence="6">
    <location>
        <position position="746"/>
    </location>
    <ligand>
        <name>alpha-maltose 1-phosphate</name>
        <dbReference type="ChEBI" id="CHEBI:63576"/>
    </ligand>
</feature>
<dbReference type="PANTHER" id="PTHR47786">
    <property type="entry name" value="ALPHA-1,4-GLUCAN:MALTOSE-1-PHOSPHATE MALTOSYLTRANSFERASE"/>
    <property type="match status" value="1"/>
</dbReference>
<dbReference type="InterPro" id="IPR013780">
    <property type="entry name" value="Glyco_hydro_b"/>
</dbReference>
<dbReference type="Pfam" id="PF00128">
    <property type="entry name" value="Alpha-amylase"/>
    <property type="match status" value="1"/>
</dbReference>
<comment type="function">
    <text evidence="6">Maltosyltransferase that uses maltose 1-phosphate (M1P) as the sugar donor to elongate linear or branched alpha-(1-&gt;4)-glucans. Is involved in a branched alpha-glucan biosynthetic pathway from trehalose, together with TreS, Mak and GlgB.</text>
</comment>
<feature type="binding site" evidence="6">
    <location>
        <position position="686"/>
    </location>
    <ligand>
        <name>alpha-maltose 1-phosphate</name>
        <dbReference type="ChEBI" id="CHEBI:63576"/>
    </ligand>
</feature>
<dbReference type="RefSeq" id="WP_229724155.1">
    <property type="nucleotide sequence ID" value="NZ_BMDP01000004.1"/>
</dbReference>
<dbReference type="AlphaFoldDB" id="A0A8J3B2S9"/>
<dbReference type="Gene3D" id="2.60.40.10">
    <property type="entry name" value="Immunoglobulins"/>
    <property type="match status" value="1"/>
</dbReference>
<dbReference type="InterPro" id="IPR049171">
    <property type="entry name" value="GLGE_C"/>
</dbReference>
<dbReference type="GO" id="GO:0030979">
    <property type="term" value="P:alpha-glucan biosynthetic process"/>
    <property type="evidence" value="ECO:0007669"/>
    <property type="project" value="UniProtKB-UniRule"/>
</dbReference>
<dbReference type="InterPro" id="IPR026585">
    <property type="entry name" value="GlgE"/>
</dbReference>
<dbReference type="GO" id="GO:0016758">
    <property type="term" value="F:hexosyltransferase activity"/>
    <property type="evidence" value="ECO:0007669"/>
    <property type="project" value="UniProtKB-UniRule"/>
</dbReference>
<comment type="subunit">
    <text evidence="1 6">Homodimer.</text>
</comment>